<keyword evidence="5" id="KW-0697">Rotamase</keyword>
<feature type="compositionally biased region" description="Polar residues" evidence="8">
    <location>
        <begin position="31"/>
        <end position="45"/>
    </location>
</feature>
<dbReference type="SMART" id="SM00028">
    <property type="entry name" value="TPR"/>
    <property type="match status" value="2"/>
</dbReference>
<feature type="compositionally biased region" description="Polar residues" evidence="8">
    <location>
        <begin position="58"/>
        <end position="70"/>
    </location>
</feature>
<evidence type="ECO:0000256" key="3">
    <source>
        <dbReference type="ARBA" id="ARBA00022737"/>
    </source>
</evidence>
<evidence type="ECO:0000259" key="9">
    <source>
        <dbReference type="PROSITE" id="PS50072"/>
    </source>
</evidence>
<keyword evidence="3" id="KW-0677">Repeat</keyword>
<dbReference type="GO" id="GO:0042026">
    <property type="term" value="P:protein refolding"/>
    <property type="evidence" value="ECO:0007669"/>
    <property type="project" value="UniProtKB-ARBA"/>
</dbReference>
<dbReference type="PANTHER" id="PTHR11071:SF561">
    <property type="entry name" value="PEPTIDYL-PROLYL CIS-TRANS ISOMERASE D-RELATED"/>
    <property type="match status" value="1"/>
</dbReference>
<dbReference type="GO" id="GO:0003755">
    <property type="term" value="F:peptidyl-prolyl cis-trans isomerase activity"/>
    <property type="evidence" value="ECO:0007669"/>
    <property type="project" value="UniProtKB-KW"/>
</dbReference>
<name>A0A507FKD7_9FUNG</name>
<feature type="domain" description="PPIase cyclophilin-type" evidence="9">
    <location>
        <begin position="303"/>
        <end position="467"/>
    </location>
</feature>
<sequence>MLAHEPDPLAPHTLFVPACPSRPILKRHNSKQTTPIHLTSSTNKSNHLHSDRRKSWCPTLSDQTSEAISSNVPGQKLEVGTDQTVHLQLSQPEYKSSDFSSDLACSAVIRPNETSDPIENNIQFEEVQSASCSLPDHTLSMCLSRSPSLQSASVAQSECDSIFERTSFSATPPLPPISLPQNPTPKTPSTATRQVIPDTDSDDDETPLALSKHAPAFWSIYRAFPGGVTIPLQPHYTSVHSSSWPTTTAEALNTQRMRPVDYPVAYMKEEEHSRFRKGREKKPKQLNENMMASEISTKRQQVFFNITHGGRPLGRIVMELFNDIAPKTTENFLVLCRGDRVSETSGRKLAFKGCSFHRVIKSFMIQGGDFTNHNGTGGESIYGEKFEDENFIMKHDKAGLLSMANAGPNTNGSQFFITTVPTPHLDGKHVVFGRVIKGMGVVRRIENCEKAANDKPAEDLIIADCGEFDADAAAAAAASVAVDGDIYEDFPEDQATDAEGLKPDELLTIAGLVKTVGTDYFKKGEYAAASVKYEKAVRYLIEVHPDPEDLAELTIEQKKLYFSLKVSCLLNIAMCNLKLANWAVVVKETSKVLSLGDRLQKRSDGLESSVSVNDRTKALFRRGTARNSLKEYENAVKDLAEAVSLAPEDKLIARELAISHKAIKDRAEREKKMYTKMFA</sequence>
<feature type="region of interest" description="Disordered" evidence="8">
    <location>
        <begin position="167"/>
        <end position="206"/>
    </location>
</feature>
<evidence type="ECO:0000313" key="11">
    <source>
        <dbReference type="Proteomes" id="UP000320333"/>
    </source>
</evidence>
<evidence type="ECO:0000256" key="6">
    <source>
        <dbReference type="ARBA" id="ARBA00023235"/>
    </source>
</evidence>
<dbReference type="STRING" id="246404.A0A507FKD7"/>
<dbReference type="Gene3D" id="1.25.40.10">
    <property type="entry name" value="Tetratricopeptide repeat domain"/>
    <property type="match status" value="1"/>
</dbReference>
<dbReference type="InterPro" id="IPR029000">
    <property type="entry name" value="Cyclophilin-like_dom_sf"/>
</dbReference>
<dbReference type="GO" id="GO:0016018">
    <property type="term" value="F:cyclosporin A binding"/>
    <property type="evidence" value="ECO:0007669"/>
    <property type="project" value="TreeGrafter"/>
</dbReference>
<dbReference type="InterPro" id="IPR019734">
    <property type="entry name" value="TPR_rpt"/>
</dbReference>
<comment type="catalytic activity">
    <reaction evidence="1">
        <text>[protein]-peptidylproline (omega=180) = [protein]-peptidylproline (omega=0)</text>
        <dbReference type="Rhea" id="RHEA:16237"/>
        <dbReference type="Rhea" id="RHEA-COMP:10747"/>
        <dbReference type="Rhea" id="RHEA-COMP:10748"/>
        <dbReference type="ChEBI" id="CHEBI:83833"/>
        <dbReference type="ChEBI" id="CHEBI:83834"/>
        <dbReference type="EC" id="5.2.1.8"/>
    </reaction>
</comment>
<dbReference type="SUPFAM" id="SSF50891">
    <property type="entry name" value="Cyclophilin-like"/>
    <property type="match status" value="1"/>
</dbReference>
<dbReference type="EC" id="5.2.1.8" evidence="2"/>
<evidence type="ECO:0000256" key="2">
    <source>
        <dbReference type="ARBA" id="ARBA00013194"/>
    </source>
</evidence>
<dbReference type="PRINTS" id="PR00153">
    <property type="entry name" value="CSAPPISMRASE"/>
</dbReference>
<protein>
    <recommendedName>
        <fullName evidence="2">peptidylprolyl isomerase</fullName>
        <ecNumber evidence="2">5.2.1.8</ecNumber>
    </recommendedName>
</protein>
<dbReference type="EMBL" id="QEAP01000068">
    <property type="protein sequence ID" value="TPX75786.1"/>
    <property type="molecule type" value="Genomic_DNA"/>
</dbReference>
<accession>A0A507FKD7</accession>
<dbReference type="AlphaFoldDB" id="A0A507FKD7"/>
<comment type="caution">
    <text evidence="10">The sequence shown here is derived from an EMBL/GenBank/DDBJ whole genome shotgun (WGS) entry which is preliminary data.</text>
</comment>
<reference evidence="10 11" key="1">
    <citation type="journal article" date="2019" name="Sci. Rep.">
        <title>Comparative genomics of chytrid fungi reveal insights into the obligate biotrophic and pathogenic lifestyle of Synchytrium endobioticum.</title>
        <authorList>
            <person name="van de Vossenberg B.T.L.H."/>
            <person name="Warris S."/>
            <person name="Nguyen H.D.T."/>
            <person name="van Gent-Pelzer M.P.E."/>
            <person name="Joly D.L."/>
            <person name="van de Geest H.C."/>
            <person name="Bonants P.J.M."/>
            <person name="Smith D.S."/>
            <person name="Levesque C.A."/>
            <person name="van der Lee T.A.J."/>
        </authorList>
    </citation>
    <scope>NUCLEOTIDE SEQUENCE [LARGE SCALE GENOMIC DNA]</scope>
    <source>
        <strain evidence="10 11">CBS 675.73</strain>
    </source>
</reference>
<gene>
    <name evidence="10" type="ORF">CcCBS67573_g02956</name>
</gene>
<dbReference type="InterPro" id="IPR011990">
    <property type="entry name" value="TPR-like_helical_dom_sf"/>
</dbReference>
<evidence type="ECO:0000256" key="4">
    <source>
        <dbReference type="ARBA" id="ARBA00022803"/>
    </source>
</evidence>
<dbReference type="InterPro" id="IPR020892">
    <property type="entry name" value="Cyclophilin-type_PPIase_CS"/>
</dbReference>
<dbReference type="OrthoDB" id="407558at2759"/>
<feature type="compositionally biased region" description="Pro residues" evidence="8">
    <location>
        <begin position="172"/>
        <end position="186"/>
    </location>
</feature>
<feature type="region of interest" description="Disordered" evidence="8">
    <location>
        <begin position="25"/>
        <end position="70"/>
    </location>
</feature>
<dbReference type="FunFam" id="1.25.40.10:FF:000029">
    <property type="entry name" value="peptidyl-prolyl cis-trans isomerase D"/>
    <property type="match status" value="1"/>
</dbReference>
<evidence type="ECO:0000313" key="10">
    <source>
        <dbReference type="EMBL" id="TPX75786.1"/>
    </source>
</evidence>
<organism evidence="10 11">
    <name type="scientific">Chytriomyces confervae</name>
    <dbReference type="NCBI Taxonomy" id="246404"/>
    <lineage>
        <taxon>Eukaryota</taxon>
        <taxon>Fungi</taxon>
        <taxon>Fungi incertae sedis</taxon>
        <taxon>Chytridiomycota</taxon>
        <taxon>Chytridiomycota incertae sedis</taxon>
        <taxon>Chytridiomycetes</taxon>
        <taxon>Chytridiales</taxon>
        <taxon>Chytriomycetaceae</taxon>
        <taxon>Chytriomyces</taxon>
    </lineage>
</organism>
<proteinExistence type="predicted"/>
<keyword evidence="11" id="KW-1185">Reference proteome</keyword>
<dbReference type="Pfam" id="PF00160">
    <property type="entry name" value="Pro_isomerase"/>
    <property type="match status" value="1"/>
</dbReference>
<dbReference type="CDD" id="cd01926">
    <property type="entry name" value="cyclophilin_ABH_like"/>
    <property type="match status" value="1"/>
</dbReference>
<evidence type="ECO:0000256" key="1">
    <source>
        <dbReference type="ARBA" id="ARBA00000971"/>
    </source>
</evidence>
<keyword evidence="6" id="KW-0413">Isomerase</keyword>
<dbReference type="Proteomes" id="UP000320333">
    <property type="component" value="Unassembled WGS sequence"/>
</dbReference>
<evidence type="ECO:0000256" key="5">
    <source>
        <dbReference type="ARBA" id="ARBA00023110"/>
    </source>
</evidence>
<dbReference type="PANTHER" id="PTHR11071">
    <property type="entry name" value="PEPTIDYL-PROLYL CIS-TRANS ISOMERASE"/>
    <property type="match status" value="1"/>
</dbReference>
<feature type="repeat" description="TPR" evidence="7">
    <location>
        <begin position="616"/>
        <end position="649"/>
    </location>
</feature>
<dbReference type="PROSITE" id="PS50005">
    <property type="entry name" value="TPR"/>
    <property type="match status" value="1"/>
</dbReference>
<dbReference type="PROSITE" id="PS00170">
    <property type="entry name" value="CSA_PPIASE_1"/>
    <property type="match status" value="1"/>
</dbReference>
<dbReference type="PROSITE" id="PS50072">
    <property type="entry name" value="CSA_PPIASE_2"/>
    <property type="match status" value="1"/>
</dbReference>
<dbReference type="InterPro" id="IPR002130">
    <property type="entry name" value="Cyclophilin-type_PPIase_dom"/>
</dbReference>
<evidence type="ECO:0000256" key="8">
    <source>
        <dbReference type="SAM" id="MobiDB-lite"/>
    </source>
</evidence>
<evidence type="ECO:0000256" key="7">
    <source>
        <dbReference type="PROSITE-ProRule" id="PRU00339"/>
    </source>
</evidence>
<dbReference type="Gene3D" id="2.40.100.10">
    <property type="entry name" value="Cyclophilin-like"/>
    <property type="match status" value="1"/>
</dbReference>
<dbReference type="GO" id="GO:0005737">
    <property type="term" value="C:cytoplasm"/>
    <property type="evidence" value="ECO:0007669"/>
    <property type="project" value="TreeGrafter"/>
</dbReference>
<dbReference type="FunFam" id="2.40.100.10:FF:000025">
    <property type="entry name" value="Peptidyl-prolyl cis-trans isomerase CYP19-2"/>
    <property type="match status" value="1"/>
</dbReference>
<dbReference type="SUPFAM" id="SSF48452">
    <property type="entry name" value="TPR-like"/>
    <property type="match status" value="1"/>
</dbReference>
<keyword evidence="4 7" id="KW-0802">TPR repeat</keyword>